<keyword evidence="1" id="KW-0472">Membrane</keyword>
<dbReference type="RefSeq" id="WP_012811781.1">
    <property type="nucleotide sequence ID" value="NC_013205.1"/>
</dbReference>
<evidence type="ECO:0000256" key="1">
    <source>
        <dbReference type="SAM" id="Phobius"/>
    </source>
</evidence>
<dbReference type="EMBL" id="CP001727">
    <property type="protein sequence ID" value="ACV59541.1"/>
    <property type="molecule type" value="Genomic_DNA"/>
</dbReference>
<sequence>MSLPEKSRVEWDELVVRRGSRSTRPRQWFETAVTLTGWLWVSAVAVQVLASALLWLLGWHKFHLYVLDLLPSATPLGVLRMGVTVAAMSAAVFIGWASYNRLRFGRLRRRRPPAPVSDAELAEMLGVPVDEIERWQREKMVDWPGDR</sequence>
<keyword evidence="1" id="KW-1133">Transmembrane helix</keyword>
<dbReference type="HOGENOM" id="CLU_1764124_0_0_9"/>
<dbReference type="GO" id="GO:0043709">
    <property type="term" value="P:cell adhesion involved in single-species biofilm formation"/>
    <property type="evidence" value="ECO:0007669"/>
    <property type="project" value="InterPro"/>
</dbReference>
<feature type="transmembrane region" description="Helical" evidence="1">
    <location>
        <begin position="28"/>
        <end position="57"/>
    </location>
</feature>
<evidence type="ECO:0000313" key="2">
    <source>
        <dbReference type="EMBL" id="ACV59541.1"/>
    </source>
</evidence>
<reference evidence="3" key="1">
    <citation type="submission" date="2009-09" db="EMBL/GenBank/DDBJ databases">
        <title>The complete chromosome of Alicyclobacillus acidocaldarius subsp. acidocaldarius DSM 446.</title>
        <authorList>
            <consortium name="US DOE Joint Genome Institute (JGI-PGF)"/>
            <person name="Lucas S."/>
            <person name="Copeland A."/>
            <person name="Lapidus A."/>
            <person name="Glavina del Rio T."/>
            <person name="Dalin E."/>
            <person name="Tice H."/>
            <person name="Bruce D."/>
            <person name="Goodwin L."/>
            <person name="Pitluck S."/>
            <person name="Kyrpides N."/>
            <person name="Mavromatis K."/>
            <person name="Ivanova N."/>
            <person name="Ovchinnikova G."/>
            <person name="Chertkov O."/>
            <person name="Sims D."/>
            <person name="Brettin T."/>
            <person name="Detter J.C."/>
            <person name="Han C."/>
            <person name="Larimer F."/>
            <person name="Land M."/>
            <person name="Hauser L."/>
            <person name="Markowitz V."/>
            <person name="Cheng J.-F."/>
            <person name="Hugenholtz P."/>
            <person name="Woyke T."/>
            <person name="Wu D."/>
            <person name="Pukall R."/>
            <person name="Klenk H.-P."/>
            <person name="Eisen J.A."/>
        </authorList>
    </citation>
    <scope>NUCLEOTIDE SEQUENCE [LARGE SCALE GENOMIC DNA]</scope>
    <source>
        <strain evidence="3">ATCC 27009 / DSM 446 / BCRC 14685 / JCM 5260 / KCTC 1825 / NBRC 15652 / NCIMB 11725 / NRRL B-14509 / 104-IA</strain>
    </source>
</reference>
<keyword evidence="1" id="KW-0812">Transmembrane</keyword>
<evidence type="ECO:0000313" key="3">
    <source>
        <dbReference type="Proteomes" id="UP000001917"/>
    </source>
</evidence>
<evidence type="ECO:0008006" key="4">
    <source>
        <dbReference type="Google" id="ProtNLM"/>
    </source>
</evidence>
<dbReference type="NCBIfam" id="TIGR03940">
    <property type="entry name" value="PGA_PgaD"/>
    <property type="match status" value="1"/>
</dbReference>
<dbReference type="Proteomes" id="UP000001917">
    <property type="component" value="Chromosome"/>
</dbReference>
<dbReference type="Pfam" id="PF13994">
    <property type="entry name" value="PgaD"/>
    <property type="match status" value="1"/>
</dbReference>
<gene>
    <name evidence="2" type="ordered locus">Aaci_2536</name>
</gene>
<feature type="transmembrane region" description="Helical" evidence="1">
    <location>
        <begin position="77"/>
        <end position="99"/>
    </location>
</feature>
<accession>C8WT26</accession>
<proteinExistence type="predicted"/>
<name>C8WT26_ALIAD</name>
<dbReference type="KEGG" id="aac:Aaci_2536"/>
<reference evidence="2 3" key="2">
    <citation type="journal article" date="2010" name="Stand. Genomic Sci.">
        <title>Complete genome sequence of Alicyclobacillus acidocaldarius type strain (104-IA).</title>
        <authorList>
            <person name="Mavromatis K."/>
            <person name="Sikorski J."/>
            <person name="Lapidus A."/>
            <person name="Glavina Del Rio T."/>
            <person name="Copeland A."/>
            <person name="Tice H."/>
            <person name="Cheng J.F."/>
            <person name="Lucas S."/>
            <person name="Chen F."/>
            <person name="Nolan M."/>
            <person name="Bruce D."/>
            <person name="Goodwin L."/>
            <person name="Pitluck S."/>
            <person name="Ivanova N."/>
            <person name="Ovchinnikova G."/>
            <person name="Pati A."/>
            <person name="Chen A."/>
            <person name="Palaniappan K."/>
            <person name="Land M."/>
            <person name="Hauser L."/>
            <person name="Chang Y.J."/>
            <person name="Jeffries C.D."/>
            <person name="Chain P."/>
            <person name="Meincke L."/>
            <person name="Sims D."/>
            <person name="Chertkov O."/>
            <person name="Han C."/>
            <person name="Brettin T."/>
            <person name="Detter J.C."/>
            <person name="Wahrenburg C."/>
            <person name="Rohde M."/>
            <person name="Pukall R."/>
            <person name="Goker M."/>
            <person name="Bristow J."/>
            <person name="Eisen J.A."/>
            <person name="Markowitz V."/>
            <person name="Hugenholtz P."/>
            <person name="Klenk H.P."/>
            <person name="Kyrpides N.C."/>
        </authorList>
    </citation>
    <scope>NUCLEOTIDE SEQUENCE [LARGE SCALE GENOMIC DNA]</scope>
    <source>
        <strain evidence="3">ATCC 27009 / DSM 446 / BCRC 14685 / JCM 5260 / KCTC 1825 / NBRC 15652 / NCIMB 11725 / NRRL B-14509 / 104-IA</strain>
    </source>
</reference>
<keyword evidence="3" id="KW-1185">Reference proteome</keyword>
<protein>
    <recommendedName>
        <fullName evidence="4">Poly-beta-1,6-N-acetyl-D-glucosamine biosynthesis protein PgaD</fullName>
    </recommendedName>
</protein>
<organism evidence="2 3">
    <name type="scientific">Alicyclobacillus acidocaldarius subsp. acidocaldarius (strain ATCC 27009 / DSM 446 / BCRC 14685 / JCM 5260 / KCTC 1825 / NBRC 15652 / NCIMB 11725 / NRRL B-14509 / 104-IA)</name>
    <name type="common">Bacillus acidocaldarius</name>
    <dbReference type="NCBI Taxonomy" id="521098"/>
    <lineage>
        <taxon>Bacteria</taxon>
        <taxon>Bacillati</taxon>
        <taxon>Bacillota</taxon>
        <taxon>Bacilli</taxon>
        <taxon>Bacillales</taxon>
        <taxon>Alicyclobacillaceae</taxon>
        <taxon>Alicyclobacillus</taxon>
    </lineage>
</organism>
<dbReference type="InterPro" id="IPR023829">
    <property type="entry name" value="PGA_PgaD"/>
</dbReference>
<dbReference type="AlphaFoldDB" id="C8WT26"/>